<sequence length="266" mass="30706">MFDFSLVKMYYHISPEGAEHPIYDIPATGFFDPATLQEALKRSGETVQAISNALPASFIGTSLCKVSIVQLLFASMYNQLLDMYPDNINYQVEMHDDHAHLGYKIKELRSIPVPTEPEERKAFLLQHWAEYFTNFVTPAIEAIAEAGDLKPDAIWQQFSGQLKMTQDFVAAHMQMPQLTEQFLADSKLLAEFLDPALFNRRRNPYYLANPRYVENPYNTEEKWLIPSSCCMYDRRENGTKCYTCPRMTHDEREARKCEILEDAAVH</sequence>
<feature type="domain" description="Ferric siderophore reductase C-terminal" evidence="1">
    <location>
        <begin position="228"/>
        <end position="246"/>
    </location>
</feature>
<evidence type="ECO:0000313" key="2">
    <source>
        <dbReference type="EMBL" id="GMK47935.1"/>
    </source>
</evidence>
<protein>
    <recommendedName>
        <fullName evidence="1">Ferric siderophore reductase C-terminal domain-containing protein</fullName>
    </recommendedName>
</protein>
<keyword evidence="3" id="KW-1185">Reference proteome</keyword>
<accession>A0ABQ6NTR1</accession>
<name>A0ABQ6NTR1_9BACL</name>
<comment type="caution">
    <text evidence="2">The sequence shown here is derived from an EMBL/GenBank/DDBJ whole genome shotgun (WGS) entry which is preliminary data.</text>
</comment>
<reference evidence="2 3" key="1">
    <citation type="submission" date="2023-05" db="EMBL/GenBank/DDBJ databases">
        <title>Draft genome of Paenibacillus sp. CCS26.</title>
        <authorList>
            <person name="Akita H."/>
            <person name="Shinto Y."/>
            <person name="Kimura Z."/>
        </authorList>
    </citation>
    <scope>NUCLEOTIDE SEQUENCE [LARGE SCALE GENOMIC DNA]</scope>
    <source>
        <strain evidence="2 3">CCS26</strain>
    </source>
</reference>
<proteinExistence type="predicted"/>
<dbReference type="EMBL" id="BTCL01000024">
    <property type="protein sequence ID" value="GMK47935.1"/>
    <property type="molecule type" value="Genomic_DNA"/>
</dbReference>
<organism evidence="2 3">
    <name type="scientific">Paenibacillus glycanilyticus</name>
    <dbReference type="NCBI Taxonomy" id="126569"/>
    <lineage>
        <taxon>Bacteria</taxon>
        <taxon>Bacillati</taxon>
        <taxon>Bacillota</taxon>
        <taxon>Bacilli</taxon>
        <taxon>Bacillales</taxon>
        <taxon>Paenibacillaceae</taxon>
        <taxon>Paenibacillus</taxon>
    </lineage>
</organism>
<dbReference type="InterPro" id="IPR024726">
    <property type="entry name" value="FhuF_C"/>
</dbReference>
<dbReference type="Pfam" id="PF11575">
    <property type="entry name" value="FhuF_C"/>
    <property type="match status" value="1"/>
</dbReference>
<evidence type="ECO:0000313" key="3">
    <source>
        <dbReference type="Proteomes" id="UP001285921"/>
    </source>
</evidence>
<dbReference type="Proteomes" id="UP001285921">
    <property type="component" value="Unassembled WGS sequence"/>
</dbReference>
<evidence type="ECO:0000259" key="1">
    <source>
        <dbReference type="Pfam" id="PF11575"/>
    </source>
</evidence>
<gene>
    <name evidence="2" type="ORF">PghCCS26_50650</name>
</gene>